<dbReference type="Proteomes" id="UP000789375">
    <property type="component" value="Unassembled WGS sequence"/>
</dbReference>
<protein>
    <submittedName>
        <fullName evidence="1">9123_t:CDS:1</fullName>
    </submittedName>
</protein>
<dbReference type="AlphaFoldDB" id="A0A9N9C3G0"/>
<comment type="caution">
    <text evidence="1">The sequence shown here is derived from an EMBL/GenBank/DDBJ whole genome shotgun (WGS) entry which is preliminary data.</text>
</comment>
<keyword evidence="2" id="KW-1185">Reference proteome</keyword>
<gene>
    <name evidence="1" type="ORF">FMOSSE_LOCUS8360</name>
</gene>
<reference evidence="1" key="1">
    <citation type="submission" date="2021-06" db="EMBL/GenBank/DDBJ databases">
        <authorList>
            <person name="Kallberg Y."/>
            <person name="Tangrot J."/>
            <person name="Rosling A."/>
        </authorList>
    </citation>
    <scope>NUCLEOTIDE SEQUENCE</scope>
    <source>
        <strain evidence="1">87-6 pot B 2015</strain>
    </source>
</reference>
<sequence length="251" mass="28830">MFTSEYETSSSFLSLRQSSLASALNSSLSTLSNPNADELALQEWNCNHNRIANRDHETTHNEFARQFFAFSNFPPQDQVNYGSTTCYATPDLGGRGSHKQSDASFVPNLLPIPAQNPCETEYYPKDHTTQFWLSPNRVEDVIVLKLWKWNRTYNNRIPSRRLTNRTIPQDSDGNYQPVQIIEFGTIDAKNRLYNGCSAPGMRTLSISPHCIYRGCPRQDPPRPPYPISNDVIIDLFHIQQQVFRVIRRFIN</sequence>
<accession>A0A9N9C3G0</accession>
<proteinExistence type="predicted"/>
<dbReference type="EMBL" id="CAJVPP010002154">
    <property type="protein sequence ID" value="CAG8589427.1"/>
    <property type="molecule type" value="Genomic_DNA"/>
</dbReference>
<name>A0A9N9C3G0_FUNMO</name>
<evidence type="ECO:0000313" key="2">
    <source>
        <dbReference type="Proteomes" id="UP000789375"/>
    </source>
</evidence>
<evidence type="ECO:0000313" key="1">
    <source>
        <dbReference type="EMBL" id="CAG8589427.1"/>
    </source>
</evidence>
<organism evidence="1 2">
    <name type="scientific">Funneliformis mosseae</name>
    <name type="common">Endomycorrhizal fungus</name>
    <name type="synonym">Glomus mosseae</name>
    <dbReference type="NCBI Taxonomy" id="27381"/>
    <lineage>
        <taxon>Eukaryota</taxon>
        <taxon>Fungi</taxon>
        <taxon>Fungi incertae sedis</taxon>
        <taxon>Mucoromycota</taxon>
        <taxon>Glomeromycotina</taxon>
        <taxon>Glomeromycetes</taxon>
        <taxon>Glomerales</taxon>
        <taxon>Glomeraceae</taxon>
        <taxon>Funneliformis</taxon>
    </lineage>
</organism>